<evidence type="ECO:0000256" key="1">
    <source>
        <dbReference type="SAM" id="MobiDB-lite"/>
    </source>
</evidence>
<name>F4SDA6_MELLP</name>
<reference evidence="3" key="1">
    <citation type="journal article" date="2011" name="Proc. Natl. Acad. Sci. U.S.A.">
        <title>Obligate biotrophy features unraveled by the genomic analysis of rust fungi.</title>
        <authorList>
            <person name="Duplessis S."/>
            <person name="Cuomo C.A."/>
            <person name="Lin Y.-C."/>
            <person name="Aerts A."/>
            <person name="Tisserant E."/>
            <person name="Veneault-Fourrey C."/>
            <person name="Joly D.L."/>
            <person name="Hacquard S."/>
            <person name="Amselem J."/>
            <person name="Cantarel B.L."/>
            <person name="Chiu R."/>
            <person name="Coutinho P.M."/>
            <person name="Feau N."/>
            <person name="Field M."/>
            <person name="Frey P."/>
            <person name="Gelhaye E."/>
            <person name="Goldberg J."/>
            <person name="Grabherr M.G."/>
            <person name="Kodira C.D."/>
            <person name="Kohler A."/>
            <person name="Kuees U."/>
            <person name="Lindquist E.A."/>
            <person name="Lucas S.M."/>
            <person name="Mago R."/>
            <person name="Mauceli E."/>
            <person name="Morin E."/>
            <person name="Murat C."/>
            <person name="Pangilinan J.L."/>
            <person name="Park R."/>
            <person name="Pearson M."/>
            <person name="Quesneville H."/>
            <person name="Rouhier N."/>
            <person name="Sakthikumar S."/>
            <person name="Salamov A.A."/>
            <person name="Schmutz J."/>
            <person name="Selles B."/>
            <person name="Shapiro H."/>
            <person name="Tanguay P."/>
            <person name="Tuskan G.A."/>
            <person name="Henrissat B."/>
            <person name="Van de Peer Y."/>
            <person name="Rouze P."/>
            <person name="Ellis J.G."/>
            <person name="Dodds P.N."/>
            <person name="Schein J.E."/>
            <person name="Zhong S."/>
            <person name="Hamelin R.C."/>
            <person name="Grigoriev I.V."/>
            <person name="Szabo L.J."/>
            <person name="Martin F."/>
        </authorList>
    </citation>
    <scope>NUCLEOTIDE SEQUENCE [LARGE SCALE GENOMIC DNA]</scope>
    <source>
        <strain evidence="3">98AG31 / pathotype 3-4-7</strain>
    </source>
</reference>
<protein>
    <submittedName>
        <fullName evidence="2">Uncharacterized protein</fullName>
    </submittedName>
</protein>
<feature type="compositionally biased region" description="Low complexity" evidence="1">
    <location>
        <begin position="250"/>
        <end position="267"/>
    </location>
</feature>
<keyword evidence="3" id="KW-1185">Reference proteome</keyword>
<feature type="region of interest" description="Disordered" evidence="1">
    <location>
        <begin position="244"/>
        <end position="301"/>
    </location>
</feature>
<dbReference type="AlphaFoldDB" id="F4SDA6"/>
<dbReference type="Proteomes" id="UP000001072">
    <property type="component" value="Unassembled WGS sequence"/>
</dbReference>
<dbReference type="EMBL" id="GL883243">
    <property type="protein sequence ID" value="EGF97376.1"/>
    <property type="molecule type" value="Genomic_DNA"/>
</dbReference>
<gene>
    <name evidence="2" type="ORF">MELLADRAFT_85607</name>
</gene>
<dbReference type="RefSeq" id="XP_007419358.1">
    <property type="nucleotide sequence ID" value="XM_007419296.1"/>
</dbReference>
<dbReference type="InParanoid" id="F4SDA6"/>
<organism evidence="3">
    <name type="scientific">Melampsora larici-populina (strain 98AG31 / pathotype 3-4-7)</name>
    <name type="common">Poplar leaf rust fungus</name>
    <dbReference type="NCBI Taxonomy" id="747676"/>
    <lineage>
        <taxon>Eukaryota</taxon>
        <taxon>Fungi</taxon>
        <taxon>Dikarya</taxon>
        <taxon>Basidiomycota</taxon>
        <taxon>Pucciniomycotina</taxon>
        <taxon>Pucciniomycetes</taxon>
        <taxon>Pucciniales</taxon>
        <taxon>Melampsoraceae</taxon>
        <taxon>Melampsora</taxon>
    </lineage>
</organism>
<dbReference type="VEuPathDB" id="FungiDB:MELLADRAFT_85607"/>
<accession>F4SDA6</accession>
<sequence length="301" mass="31988">MSSASSTNRRVSHPAYVSSCWEISGVVASTLTANVGYRVANSGIGCSGIEGNEPFEHPVQLTAYTGSGVVVNVGDMYFAKAKFFAPNDPTPTSAIHEHSHVVHLGNAETFPGVIINNTAISAIGVIVSKRVVQEANHDGRPTTVCIVRHTDYNPVVGANVEFNIEYWCRPVRNLTKAQNLFQRGREVTLFGYITGKDTQRHMWQVDVYAVSVATGHESVNIPTAGASTAVSQTTAAGRVRLPRYSAAVGNSSPTPTQSSPAASTSNSGIDPLQVAPEEPLTASSPTPEVNSRARGKKARIE</sequence>
<evidence type="ECO:0000313" key="3">
    <source>
        <dbReference type="Proteomes" id="UP000001072"/>
    </source>
</evidence>
<dbReference type="GeneID" id="18933900"/>
<dbReference type="OrthoDB" id="2504760at2759"/>
<dbReference type="KEGG" id="mlr:MELLADRAFT_85607"/>
<proteinExistence type="predicted"/>
<evidence type="ECO:0000313" key="2">
    <source>
        <dbReference type="EMBL" id="EGF97376.1"/>
    </source>
</evidence>
<dbReference type="HOGENOM" id="CLU_059961_0_0_1"/>